<gene>
    <name evidence="1" type="ORF">RhiirA4_332854</name>
</gene>
<protein>
    <submittedName>
        <fullName evidence="1">Uncharacterized protein</fullName>
    </submittedName>
</protein>
<dbReference type="AlphaFoldDB" id="A0A2I1HKY0"/>
<dbReference type="EMBL" id="LLXI01003607">
    <property type="protein sequence ID" value="PKY59523.1"/>
    <property type="molecule type" value="Genomic_DNA"/>
</dbReference>
<comment type="caution">
    <text evidence="1">The sequence shown here is derived from an EMBL/GenBank/DDBJ whole genome shotgun (WGS) entry which is preliminary data.</text>
</comment>
<name>A0A2I1HKY0_9GLOM</name>
<accession>A0A2I1HKY0</accession>
<proteinExistence type="predicted"/>
<sequence>WDLGFGIWDLGFGIWDLGFGIWDWRFGIWTNGIWDSPNPINMGGKYSVFNF</sequence>
<feature type="non-terminal residue" evidence="1">
    <location>
        <position position="1"/>
    </location>
</feature>
<dbReference type="Proteomes" id="UP000234323">
    <property type="component" value="Unassembled WGS sequence"/>
</dbReference>
<organism evidence="1 2">
    <name type="scientific">Rhizophagus irregularis</name>
    <dbReference type="NCBI Taxonomy" id="588596"/>
    <lineage>
        <taxon>Eukaryota</taxon>
        <taxon>Fungi</taxon>
        <taxon>Fungi incertae sedis</taxon>
        <taxon>Mucoromycota</taxon>
        <taxon>Glomeromycotina</taxon>
        <taxon>Glomeromycetes</taxon>
        <taxon>Glomerales</taxon>
        <taxon>Glomeraceae</taxon>
        <taxon>Rhizophagus</taxon>
    </lineage>
</organism>
<evidence type="ECO:0000313" key="2">
    <source>
        <dbReference type="Proteomes" id="UP000234323"/>
    </source>
</evidence>
<evidence type="ECO:0000313" key="1">
    <source>
        <dbReference type="EMBL" id="PKY59523.1"/>
    </source>
</evidence>
<reference evidence="1 2" key="1">
    <citation type="submission" date="2015-10" db="EMBL/GenBank/DDBJ databases">
        <title>Genome analyses suggest a sexual origin of heterokaryosis in a supposedly ancient asexual fungus.</title>
        <authorList>
            <person name="Ropars J."/>
            <person name="Sedzielewska K."/>
            <person name="Noel J."/>
            <person name="Charron P."/>
            <person name="Farinelli L."/>
            <person name="Marton T."/>
            <person name="Kruger M."/>
            <person name="Pelin A."/>
            <person name="Brachmann A."/>
            <person name="Corradi N."/>
        </authorList>
    </citation>
    <scope>NUCLEOTIDE SEQUENCE [LARGE SCALE GENOMIC DNA]</scope>
    <source>
        <strain evidence="1 2">A4</strain>
    </source>
</reference>
<keyword evidence="2" id="KW-1185">Reference proteome</keyword>